<keyword evidence="5" id="KW-1185">Reference proteome</keyword>
<gene>
    <name evidence="2" type="ORF">AVL59_21385</name>
    <name evidence="3" type="ORF">J2Z21_008868</name>
</gene>
<evidence type="ECO:0000313" key="2">
    <source>
        <dbReference type="EMBL" id="ANP51802.1"/>
    </source>
</evidence>
<evidence type="ECO:0008006" key="6">
    <source>
        <dbReference type="Google" id="ProtNLM"/>
    </source>
</evidence>
<dbReference type="Proteomes" id="UP000092659">
    <property type="component" value="Chromosome"/>
</dbReference>
<feature type="signal peptide" evidence="1">
    <location>
        <begin position="1"/>
        <end position="30"/>
    </location>
</feature>
<evidence type="ECO:0000313" key="4">
    <source>
        <dbReference type="Proteomes" id="UP000092659"/>
    </source>
</evidence>
<reference evidence="3 5" key="2">
    <citation type="submission" date="2021-03" db="EMBL/GenBank/DDBJ databases">
        <title>Genomic Encyclopedia of Type Strains, Phase IV (KMG-IV): sequencing the most valuable type-strain genomes for metagenomic binning, comparative biology and taxonomic classification.</title>
        <authorList>
            <person name="Goeker M."/>
        </authorList>
    </citation>
    <scope>NUCLEOTIDE SEQUENCE [LARGE SCALE GENOMIC DNA]</scope>
    <source>
        <strain evidence="3 5">DSM 40499</strain>
    </source>
</reference>
<dbReference type="AlphaFoldDB" id="A0A1B1AZ62"/>
<feature type="chain" id="PRO_5039684552" description="Secreted protein" evidence="1">
    <location>
        <begin position="31"/>
        <end position="151"/>
    </location>
</feature>
<sequence>MNMRRSVTALAATTALAGIASLGLAASAGAVTPAVESGTSHSAVVHPDGYEPSSVKTRGYCKGWVYTKKSNGHWFAKGVMSSRGGGYRWHCEMHIEREHGGGAYTQISDEHLASGETVSTGYYWDDKGYKVRICVANLDWGDQTFYCGKGV</sequence>
<evidence type="ECO:0000313" key="3">
    <source>
        <dbReference type="EMBL" id="MBP2055852.1"/>
    </source>
</evidence>
<protein>
    <recommendedName>
        <fullName evidence="6">Secreted protein</fullName>
    </recommendedName>
</protein>
<dbReference type="RefSeq" id="WP_067306884.1">
    <property type="nucleotide sequence ID" value="NZ_CP016279.1"/>
</dbReference>
<reference evidence="2 4" key="1">
    <citation type="submission" date="2016-06" db="EMBL/GenBank/DDBJ databases">
        <title>Complete genome sequence of Streptomyces griseochromogenes ATCC 14511, the Blasticidin S producer.</title>
        <authorList>
            <person name="Wu L."/>
        </authorList>
    </citation>
    <scope>NUCLEOTIDE SEQUENCE [LARGE SCALE GENOMIC DNA]</scope>
    <source>
        <strain evidence="2 4">ATCC 14511</strain>
    </source>
</reference>
<organism evidence="2 4">
    <name type="scientific">Streptomyces griseochromogenes</name>
    <dbReference type="NCBI Taxonomy" id="68214"/>
    <lineage>
        <taxon>Bacteria</taxon>
        <taxon>Bacillati</taxon>
        <taxon>Actinomycetota</taxon>
        <taxon>Actinomycetes</taxon>
        <taxon>Kitasatosporales</taxon>
        <taxon>Streptomycetaceae</taxon>
        <taxon>Streptomyces</taxon>
    </lineage>
</organism>
<proteinExistence type="predicted"/>
<dbReference type="EMBL" id="CP016279">
    <property type="protein sequence ID" value="ANP51802.1"/>
    <property type="molecule type" value="Genomic_DNA"/>
</dbReference>
<name>A0A1B1AZ62_9ACTN</name>
<evidence type="ECO:0000313" key="5">
    <source>
        <dbReference type="Proteomes" id="UP001519309"/>
    </source>
</evidence>
<dbReference type="EMBL" id="JAGGLP010000034">
    <property type="protein sequence ID" value="MBP2055852.1"/>
    <property type="molecule type" value="Genomic_DNA"/>
</dbReference>
<dbReference type="KEGG" id="sgs:AVL59_21385"/>
<keyword evidence="1" id="KW-0732">Signal</keyword>
<accession>A0A1B1AZ62</accession>
<dbReference type="OrthoDB" id="4293326at2"/>
<dbReference type="Proteomes" id="UP001519309">
    <property type="component" value="Unassembled WGS sequence"/>
</dbReference>
<evidence type="ECO:0000256" key="1">
    <source>
        <dbReference type="SAM" id="SignalP"/>
    </source>
</evidence>